<gene>
    <name evidence="2" type="ORF">MiSe_16990</name>
</gene>
<evidence type="ECO:0000313" key="3">
    <source>
        <dbReference type="Proteomes" id="UP001050975"/>
    </source>
</evidence>
<comment type="caution">
    <text evidence="2">The sequence shown here is derived from an EMBL/GenBank/DDBJ whole genome shotgun (WGS) entry which is preliminary data.</text>
</comment>
<accession>A0AAV3X6R8</accession>
<organism evidence="2 3">
    <name type="scientific">Microseira wollei NIES-4236</name>
    <dbReference type="NCBI Taxonomy" id="2530354"/>
    <lineage>
        <taxon>Bacteria</taxon>
        <taxon>Bacillati</taxon>
        <taxon>Cyanobacteriota</taxon>
        <taxon>Cyanophyceae</taxon>
        <taxon>Oscillatoriophycideae</taxon>
        <taxon>Aerosakkonematales</taxon>
        <taxon>Aerosakkonemataceae</taxon>
        <taxon>Microseira</taxon>
    </lineage>
</organism>
<protein>
    <submittedName>
        <fullName evidence="2">Uncharacterized protein</fullName>
    </submittedName>
</protein>
<feature type="transmembrane region" description="Helical" evidence="1">
    <location>
        <begin position="60"/>
        <end position="78"/>
    </location>
</feature>
<name>A0AAV3X6R8_9CYAN</name>
<feature type="transmembrane region" description="Helical" evidence="1">
    <location>
        <begin position="34"/>
        <end position="54"/>
    </location>
</feature>
<dbReference type="EMBL" id="BLAY01000020">
    <property type="protein sequence ID" value="GET36946.1"/>
    <property type="molecule type" value="Genomic_DNA"/>
</dbReference>
<dbReference type="Proteomes" id="UP001050975">
    <property type="component" value="Unassembled WGS sequence"/>
</dbReference>
<dbReference type="AlphaFoldDB" id="A0AAV3X6R8"/>
<keyword evidence="1" id="KW-1133">Transmembrane helix</keyword>
<keyword evidence="1" id="KW-0472">Membrane</keyword>
<keyword evidence="3" id="KW-1185">Reference proteome</keyword>
<evidence type="ECO:0000313" key="2">
    <source>
        <dbReference type="EMBL" id="GET36946.1"/>
    </source>
</evidence>
<evidence type="ECO:0000256" key="1">
    <source>
        <dbReference type="SAM" id="Phobius"/>
    </source>
</evidence>
<keyword evidence="1" id="KW-0812">Transmembrane</keyword>
<sequence>MFDKFLYMAILDEIDPSLPKGELTIRRIAKYGSMVMAIIACVIIFPVMILGSIIDKWSNNFFSNIMLPLIIHGVLKPYRYLFYQLIYWPLKVPVMIFSKQS</sequence>
<reference evidence="2" key="1">
    <citation type="submission" date="2019-10" db="EMBL/GenBank/DDBJ databases">
        <title>Draft genome sequece of Microseira wollei NIES-4236.</title>
        <authorList>
            <person name="Yamaguchi H."/>
            <person name="Suzuki S."/>
            <person name="Kawachi M."/>
        </authorList>
    </citation>
    <scope>NUCLEOTIDE SEQUENCE</scope>
    <source>
        <strain evidence="2">NIES-4236</strain>
    </source>
</reference>
<proteinExistence type="predicted"/>